<dbReference type="OrthoDB" id="19145at2759"/>
<evidence type="ECO:0000256" key="10">
    <source>
        <dbReference type="ARBA" id="ARBA00023204"/>
    </source>
</evidence>
<dbReference type="GO" id="GO:0006281">
    <property type="term" value="P:DNA repair"/>
    <property type="evidence" value="ECO:0007669"/>
    <property type="project" value="UniProtKB-KW"/>
</dbReference>
<evidence type="ECO:0000256" key="9">
    <source>
        <dbReference type="ARBA" id="ARBA00023027"/>
    </source>
</evidence>
<dbReference type="Pfam" id="PF03119">
    <property type="entry name" value="DNA_ligase_ZBD"/>
    <property type="match status" value="1"/>
</dbReference>
<organism evidence="12">
    <name type="scientific">Cyprideis torosa</name>
    <dbReference type="NCBI Taxonomy" id="163714"/>
    <lineage>
        <taxon>Eukaryota</taxon>
        <taxon>Metazoa</taxon>
        <taxon>Ecdysozoa</taxon>
        <taxon>Arthropoda</taxon>
        <taxon>Crustacea</taxon>
        <taxon>Oligostraca</taxon>
        <taxon>Ostracoda</taxon>
        <taxon>Podocopa</taxon>
        <taxon>Podocopida</taxon>
        <taxon>Cytherocopina</taxon>
        <taxon>Cytheroidea</taxon>
        <taxon>Cytherideidae</taxon>
        <taxon>Cyprideis</taxon>
    </lineage>
</organism>
<keyword evidence="7" id="KW-0862">Zinc</keyword>
<dbReference type="Pfam" id="PF03120">
    <property type="entry name" value="OB_DNA_ligase"/>
    <property type="match status" value="1"/>
</dbReference>
<accession>A0A7R8WSI5</accession>
<dbReference type="EMBL" id="OB684112">
    <property type="protein sequence ID" value="CAD7237033.1"/>
    <property type="molecule type" value="Genomic_DNA"/>
</dbReference>
<dbReference type="SUPFAM" id="SSF47781">
    <property type="entry name" value="RuvA domain 2-like"/>
    <property type="match status" value="1"/>
</dbReference>
<evidence type="ECO:0000256" key="5">
    <source>
        <dbReference type="ARBA" id="ARBA00022723"/>
    </source>
</evidence>
<dbReference type="Gene3D" id="6.20.10.30">
    <property type="match status" value="1"/>
</dbReference>
<dbReference type="InterPro" id="IPR010994">
    <property type="entry name" value="RuvA_2-like"/>
</dbReference>
<evidence type="ECO:0000256" key="11">
    <source>
        <dbReference type="ARBA" id="ARBA00034005"/>
    </source>
</evidence>
<sequence length="481" mass="53712">MDVEEYYNELKQQVEEHAHRYHSLDAPTITDSEYDRLFQALLQFEKEHPQLVAADSPSQRVGGAPLDKFSQKPHRVPMLSLDNAFKEEDIFEFEGRVKRYLNSNKTPRYVAEPKLDGLAVELIYRDGLLNQALTRGDGNIGEDVTAQVKTIQAIPLKLKGKGPALLEIRGEVFMAKKPFEALNQRRLKTEQPLFANPRNAAAGSLRQLDARITAQRPLSFFAYGTASSAGLNVEGQHQLLHRLKELGLPVNQHIRLCASAQEVLATYTAYTEMRNDLPYEIDGMVVKVDNFAFQERLGATARAPRWAIAFKFPATQSSTILKEVQYQVGRTGVITPVAIIDPVNVGGVLISRATLHNQTEIERKDLRIGDTILVQRAGDVIPEVVKPIGEKRTGREKAIIPPRNCPVCATVLEQEANEVAWRCPNTLCPAQKLRALIHFASKAGLDIDGLGKKTLQQLYDEELIRDIPDIFSLDIQVLAGL</sequence>
<dbReference type="AlphaFoldDB" id="A0A7R8WSI5"/>
<keyword evidence="9" id="KW-0520">NAD</keyword>
<evidence type="ECO:0000256" key="7">
    <source>
        <dbReference type="ARBA" id="ARBA00022833"/>
    </source>
</evidence>
<keyword evidence="4" id="KW-0235">DNA replication</keyword>
<dbReference type="NCBIfam" id="NF005932">
    <property type="entry name" value="PRK07956.1"/>
    <property type="match status" value="1"/>
</dbReference>
<dbReference type="SMART" id="SM00532">
    <property type="entry name" value="LIGANc"/>
    <property type="match status" value="1"/>
</dbReference>
<dbReference type="InterPro" id="IPR018239">
    <property type="entry name" value="DNA_ligase_AS"/>
</dbReference>
<feature type="non-terminal residue" evidence="12">
    <location>
        <position position="481"/>
    </location>
</feature>
<dbReference type="Gene3D" id="3.30.470.30">
    <property type="entry name" value="DNA ligase/mRNA capping enzyme"/>
    <property type="match status" value="1"/>
</dbReference>
<dbReference type="FunFam" id="2.40.50.140:FF:000012">
    <property type="entry name" value="DNA ligase"/>
    <property type="match status" value="1"/>
</dbReference>
<comment type="catalytic activity">
    <reaction evidence="11">
        <text>NAD(+) + (deoxyribonucleotide)n-3'-hydroxyl + 5'-phospho-(deoxyribonucleotide)m = (deoxyribonucleotide)n+m + AMP + beta-nicotinamide D-nucleotide.</text>
        <dbReference type="EC" id="6.5.1.2"/>
    </reaction>
</comment>
<protein>
    <recommendedName>
        <fullName evidence="2">DNA ligase (NAD(+))</fullName>
        <ecNumber evidence="2">6.5.1.2</ecNumber>
    </recommendedName>
</protein>
<dbReference type="InterPro" id="IPR004150">
    <property type="entry name" value="NAD_DNA_ligase_OB"/>
</dbReference>
<dbReference type="GO" id="GO:0046872">
    <property type="term" value="F:metal ion binding"/>
    <property type="evidence" value="ECO:0007669"/>
    <property type="project" value="UniProtKB-KW"/>
</dbReference>
<dbReference type="InterPro" id="IPR013839">
    <property type="entry name" value="DNAligase_adenylation"/>
</dbReference>
<dbReference type="GO" id="GO:0003911">
    <property type="term" value="F:DNA ligase (NAD+) activity"/>
    <property type="evidence" value="ECO:0007669"/>
    <property type="project" value="UniProtKB-EC"/>
</dbReference>
<evidence type="ECO:0000256" key="1">
    <source>
        <dbReference type="ARBA" id="ARBA00001946"/>
    </source>
</evidence>
<dbReference type="InterPro" id="IPR013840">
    <property type="entry name" value="DNAligase_N"/>
</dbReference>
<keyword evidence="6" id="KW-0227">DNA damage</keyword>
<keyword evidence="3" id="KW-0436">Ligase</keyword>
<evidence type="ECO:0000256" key="2">
    <source>
        <dbReference type="ARBA" id="ARBA00012722"/>
    </source>
</evidence>
<reference evidence="12" key="1">
    <citation type="submission" date="2020-11" db="EMBL/GenBank/DDBJ databases">
        <authorList>
            <person name="Tran Van P."/>
        </authorList>
    </citation>
    <scope>NUCLEOTIDE SEQUENCE</scope>
</reference>
<dbReference type="PROSITE" id="PS01055">
    <property type="entry name" value="DNA_LIGASE_N1"/>
    <property type="match status" value="1"/>
</dbReference>
<evidence type="ECO:0000256" key="6">
    <source>
        <dbReference type="ARBA" id="ARBA00022763"/>
    </source>
</evidence>
<dbReference type="FunFam" id="3.30.470.30:FF:000001">
    <property type="entry name" value="DNA ligase"/>
    <property type="match status" value="1"/>
</dbReference>
<dbReference type="HAMAP" id="MF_01588">
    <property type="entry name" value="DNA_ligase_A"/>
    <property type="match status" value="1"/>
</dbReference>
<dbReference type="SUPFAM" id="SSF56091">
    <property type="entry name" value="DNA ligase/mRNA capping enzyme, catalytic domain"/>
    <property type="match status" value="1"/>
</dbReference>
<keyword evidence="10" id="KW-0234">DNA repair</keyword>
<dbReference type="NCBIfam" id="TIGR00575">
    <property type="entry name" value="dnlj"/>
    <property type="match status" value="1"/>
</dbReference>
<evidence type="ECO:0000256" key="8">
    <source>
        <dbReference type="ARBA" id="ARBA00022842"/>
    </source>
</evidence>
<keyword evidence="5" id="KW-0479">Metal-binding</keyword>
<name>A0A7R8WSI5_9CRUS</name>
<dbReference type="Gene3D" id="1.10.287.610">
    <property type="entry name" value="Helix hairpin bin"/>
    <property type="match status" value="1"/>
</dbReference>
<dbReference type="SUPFAM" id="SSF50249">
    <property type="entry name" value="Nucleic acid-binding proteins"/>
    <property type="match status" value="1"/>
</dbReference>
<dbReference type="CDD" id="cd00114">
    <property type="entry name" value="LIGANc"/>
    <property type="match status" value="1"/>
</dbReference>
<dbReference type="GO" id="GO:0005829">
    <property type="term" value="C:cytosol"/>
    <property type="evidence" value="ECO:0007669"/>
    <property type="project" value="TreeGrafter"/>
</dbReference>
<keyword evidence="8" id="KW-0460">Magnesium</keyword>
<dbReference type="InterPro" id="IPR004149">
    <property type="entry name" value="Znf_DNAligase_C4"/>
</dbReference>
<dbReference type="Pfam" id="PF01653">
    <property type="entry name" value="DNA_ligase_aden"/>
    <property type="match status" value="1"/>
</dbReference>
<proteinExistence type="inferred from homology"/>
<dbReference type="PANTHER" id="PTHR23389">
    <property type="entry name" value="CHROMOSOME TRANSMISSION FIDELITY FACTOR 18"/>
    <property type="match status" value="1"/>
</dbReference>
<dbReference type="GO" id="GO:0006260">
    <property type="term" value="P:DNA replication"/>
    <property type="evidence" value="ECO:0007669"/>
    <property type="project" value="UniProtKB-KW"/>
</dbReference>
<gene>
    <name evidence="12" type="ORF">CTOB1V02_LOCUS14848</name>
</gene>
<comment type="cofactor">
    <cofactor evidence="1">
        <name>Mg(2+)</name>
        <dbReference type="ChEBI" id="CHEBI:18420"/>
    </cofactor>
</comment>
<evidence type="ECO:0000313" key="12">
    <source>
        <dbReference type="EMBL" id="CAD7237033.1"/>
    </source>
</evidence>
<evidence type="ECO:0000256" key="3">
    <source>
        <dbReference type="ARBA" id="ARBA00022598"/>
    </source>
</evidence>
<dbReference type="InterPro" id="IPR001679">
    <property type="entry name" value="DNA_ligase"/>
</dbReference>
<dbReference type="Gene3D" id="2.40.50.140">
    <property type="entry name" value="Nucleic acid-binding proteins"/>
    <property type="match status" value="1"/>
</dbReference>
<dbReference type="PANTHER" id="PTHR23389:SF9">
    <property type="entry name" value="DNA LIGASE"/>
    <property type="match status" value="1"/>
</dbReference>
<evidence type="ECO:0000256" key="4">
    <source>
        <dbReference type="ARBA" id="ARBA00022705"/>
    </source>
</evidence>
<dbReference type="InterPro" id="IPR012340">
    <property type="entry name" value="NA-bd_OB-fold"/>
</dbReference>
<dbReference type="EC" id="6.5.1.2" evidence="2"/>
<dbReference type="Gene3D" id="1.10.150.20">
    <property type="entry name" value="5' to 3' exonuclease, C-terminal subdomain"/>
    <property type="match status" value="1"/>
</dbReference>